<dbReference type="Gene3D" id="3.40.630.30">
    <property type="match status" value="1"/>
</dbReference>
<keyword evidence="2" id="KW-0808">Transferase</keyword>
<name>A0A7Z0LTH9_9GAMM</name>
<dbReference type="AlphaFoldDB" id="A0A7Z0LTH9"/>
<organism evidence="2 3">
    <name type="scientific">Vreelandella glaciei</name>
    <dbReference type="NCBI Taxonomy" id="186761"/>
    <lineage>
        <taxon>Bacteria</taxon>
        <taxon>Pseudomonadati</taxon>
        <taxon>Pseudomonadota</taxon>
        <taxon>Gammaproteobacteria</taxon>
        <taxon>Oceanospirillales</taxon>
        <taxon>Halomonadaceae</taxon>
        <taxon>Vreelandella</taxon>
    </lineage>
</organism>
<dbReference type="Gene3D" id="3.40.630.90">
    <property type="match status" value="1"/>
</dbReference>
<evidence type="ECO:0000313" key="3">
    <source>
        <dbReference type="Proteomes" id="UP000526892"/>
    </source>
</evidence>
<dbReference type="PANTHER" id="PTHR47237:SF2">
    <property type="entry name" value="BLL4206 PROTEIN"/>
    <property type="match status" value="1"/>
</dbReference>
<dbReference type="SUPFAM" id="SSF55729">
    <property type="entry name" value="Acyl-CoA N-acyltransferases (Nat)"/>
    <property type="match status" value="1"/>
</dbReference>
<dbReference type="InterPro" id="IPR041496">
    <property type="entry name" value="YitH/HolE_GNAT"/>
</dbReference>
<dbReference type="RefSeq" id="WP_052703742.1">
    <property type="nucleotide sequence ID" value="NZ_JACCDE010000015.1"/>
</dbReference>
<dbReference type="Pfam" id="PF13508">
    <property type="entry name" value="Acetyltransf_7"/>
    <property type="match status" value="1"/>
</dbReference>
<evidence type="ECO:0000259" key="1">
    <source>
        <dbReference type="PROSITE" id="PS51186"/>
    </source>
</evidence>
<dbReference type="InterPro" id="IPR016181">
    <property type="entry name" value="Acyl_CoA_acyltransferase"/>
</dbReference>
<dbReference type="PANTHER" id="PTHR47237">
    <property type="entry name" value="SLL0310 PROTEIN"/>
    <property type="match status" value="1"/>
</dbReference>
<comment type="caution">
    <text evidence="2">The sequence shown here is derived from an EMBL/GenBank/DDBJ whole genome shotgun (WGS) entry which is preliminary data.</text>
</comment>
<dbReference type="InterPro" id="IPR000182">
    <property type="entry name" value="GNAT_dom"/>
</dbReference>
<keyword evidence="3" id="KW-1185">Reference proteome</keyword>
<dbReference type="Pfam" id="PF18014">
    <property type="entry name" value="Acetyltransf_18"/>
    <property type="match status" value="1"/>
</dbReference>
<evidence type="ECO:0000313" key="2">
    <source>
        <dbReference type="EMBL" id="NYS78309.1"/>
    </source>
</evidence>
<gene>
    <name evidence="2" type="ORF">HZS80_11415</name>
</gene>
<dbReference type="EMBL" id="JACCDE010000015">
    <property type="protein sequence ID" value="NYS78309.1"/>
    <property type="molecule type" value="Genomic_DNA"/>
</dbReference>
<protein>
    <submittedName>
        <fullName evidence="2">GNAT family N-acetyltransferase</fullName>
    </submittedName>
</protein>
<proteinExistence type="predicted"/>
<dbReference type="CDD" id="cd04301">
    <property type="entry name" value="NAT_SF"/>
    <property type="match status" value="1"/>
</dbReference>
<dbReference type="PROSITE" id="PS51186">
    <property type="entry name" value="GNAT"/>
    <property type="match status" value="1"/>
</dbReference>
<reference evidence="2 3" key="1">
    <citation type="journal article" date="2003" name="Extremophiles">
        <title>Halomonas glaciei sp. nov. isolated from fast ice of Adelie Land, Antarctica.</title>
        <authorList>
            <person name="Reddy G.S."/>
            <person name="Raghavan P.U."/>
            <person name="Sarita N.B."/>
            <person name="Prakash J.S."/>
            <person name="Nagesh N."/>
            <person name="Delille D."/>
            <person name="Shivaji S."/>
        </authorList>
    </citation>
    <scope>NUCLEOTIDE SEQUENCE [LARGE SCALE GENOMIC DNA]</scope>
    <source>
        <strain evidence="2 3">DD39</strain>
    </source>
</reference>
<sequence length="282" mass="30428">MNIDFLPLKERHLDQAAKLSDAAGWPHRHCDWQRLLALGSGVAGVHNGSLVATGMHWSFDARLATLGLVIVSPNYTRQGLGRKVMETLLEAITATRIELYATQAGADLYRSLGFTETAWVHQCQGRLTDSAAGQALFPLAHPGVRGFRATDYEALITLDEQANDSPRRALLSSLLEQGEALVLEQADGQLSGAAICRDFGHGYVIGPVIAHEHDAAKCLIEAWLTRLPGSFVRLDTLDADLAAWLDGIGISEVDRIPQMVAGSDLPRSGPTKRYALASQALG</sequence>
<feature type="domain" description="N-acetyltransferase" evidence="1">
    <location>
        <begin position="3"/>
        <end position="140"/>
    </location>
</feature>
<dbReference type="Proteomes" id="UP000526892">
    <property type="component" value="Unassembled WGS sequence"/>
</dbReference>
<accession>A0A7Z0LTH9</accession>
<dbReference type="GO" id="GO:0016747">
    <property type="term" value="F:acyltransferase activity, transferring groups other than amino-acyl groups"/>
    <property type="evidence" value="ECO:0007669"/>
    <property type="project" value="InterPro"/>
</dbReference>
<dbReference type="InterPro" id="IPR052729">
    <property type="entry name" value="Acyl/Acetyltrans_Enzymes"/>
</dbReference>